<gene>
    <name evidence="1" type="ORF">QH73_0005560</name>
</gene>
<comment type="caution">
    <text evidence="1">The sequence shown here is derived from an EMBL/GenBank/DDBJ whole genome shotgun (WGS) entry which is preliminary data.</text>
</comment>
<dbReference type="Proteomes" id="UP000031532">
    <property type="component" value="Unassembled WGS sequence"/>
</dbReference>
<name>A0A9X5E310_9CYAN</name>
<sequence length="306" mass="34092">MKESPKSQKFGLNLGLLKLRRGRSPQPPEDRGAIRSCHLPLERKAIRSPQPPLAGGAIRSPFLKGVRGDLARHIPPFLRGARGDLIVLFLLIATPAWSQPQPHKTPSAADLDLKPEIIESSPVLQRWMRKVPNVLEEIDRDPSFRTRLRLGYSLFPSTNNASGWSFGVEDLFISESGFTISGDYHAAFDRQREAYGVDLRYYVRPLGNYINFAPIIGYRQIETGDYSTDGVNVGARLLLVLSRGGAADIALSQSWVSPGTDDEVGLTTLSFGYAVTHNLRLSTDLQRQNSRQEKDSRLGIVLEWML</sequence>
<dbReference type="OrthoDB" id="571365at2"/>
<proteinExistence type="predicted"/>
<evidence type="ECO:0000313" key="2">
    <source>
        <dbReference type="Proteomes" id="UP000031532"/>
    </source>
</evidence>
<dbReference type="AlphaFoldDB" id="A0A9X5E310"/>
<dbReference type="EMBL" id="JTJC03000001">
    <property type="protein sequence ID" value="NHC34132.1"/>
    <property type="molecule type" value="Genomic_DNA"/>
</dbReference>
<organism evidence="1 2">
    <name type="scientific">Scytonema millei VB511283</name>
    <dbReference type="NCBI Taxonomy" id="1245923"/>
    <lineage>
        <taxon>Bacteria</taxon>
        <taxon>Bacillati</taxon>
        <taxon>Cyanobacteriota</taxon>
        <taxon>Cyanophyceae</taxon>
        <taxon>Nostocales</taxon>
        <taxon>Scytonemataceae</taxon>
        <taxon>Scytonema</taxon>
    </lineage>
</organism>
<protein>
    <submittedName>
        <fullName evidence="1">Uncharacterized protein</fullName>
    </submittedName>
</protein>
<accession>A0A9X5E310</accession>
<evidence type="ECO:0000313" key="1">
    <source>
        <dbReference type="EMBL" id="NHC34132.1"/>
    </source>
</evidence>
<reference evidence="1 2" key="1">
    <citation type="journal article" date="2015" name="Genome Announc.">
        <title>Draft Genome Sequence of the Terrestrial Cyanobacterium Scytonema millei VB511283, Isolated from Eastern India.</title>
        <authorList>
            <person name="Sen D."/>
            <person name="Chandrababunaidu M.M."/>
            <person name="Singh D."/>
            <person name="Sanghi N."/>
            <person name="Ghorai A."/>
            <person name="Mishra G.P."/>
            <person name="Madduluri M."/>
            <person name="Adhikary S.P."/>
            <person name="Tripathy S."/>
        </authorList>
    </citation>
    <scope>NUCLEOTIDE SEQUENCE [LARGE SCALE GENOMIC DNA]</scope>
    <source>
        <strain evidence="1 2">VB511283</strain>
    </source>
</reference>
<keyword evidence="2" id="KW-1185">Reference proteome</keyword>